<keyword evidence="5" id="KW-1185">Reference proteome</keyword>
<evidence type="ECO:0000259" key="3">
    <source>
        <dbReference type="PROSITE" id="PS50002"/>
    </source>
</evidence>
<dbReference type="AlphaFoldDB" id="A0A9P5P8C3"/>
<keyword evidence="1 2" id="KW-0728">SH3 domain</keyword>
<organism evidence="4 5">
    <name type="scientific">Rhodocollybia butyracea</name>
    <dbReference type="NCBI Taxonomy" id="206335"/>
    <lineage>
        <taxon>Eukaryota</taxon>
        <taxon>Fungi</taxon>
        <taxon>Dikarya</taxon>
        <taxon>Basidiomycota</taxon>
        <taxon>Agaricomycotina</taxon>
        <taxon>Agaricomycetes</taxon>
        <taxon>Agaricomycetidae</taxon>
        <taxon>Agaricales</taxon>
        <taxon>Marasmiineae</taxon>
        <taxon>Omphalotaceae</taxon>
        <taxon>Rhodocollybia</taxon>
    </lineage>
</organism>
<dbReference type="Proteomes" id="UP000772434">
    <property type="component" value="Unassembled WGS sequence"/>
</dbReference>
<dbReference type="Pfam" id="PF00018">
    <property type="entry name" value="SH3_1"/>
    <property type="match status" value="1"/>
</dbReference>
<evidence type="ECO:0000313" key="4">
    <source>
        <dbReference type="EMBL" id="KAF9060794.1"/>
    </source>
</evidence>
<dbReference type="OrthoDB" id="2857352at2759"/>
<dbReference type="EMBL" id="JADNRY010000227">
    <property type="protein sequence ID" value="KAF9060794.1"/>
    <property type="molecule type" value="Genomic_DNA"/>
</dbReference>
<evidence type="ECO:0000313" key="5">
    <source>
        <dbReference type="Proteomes" id="UP000772434"/>
    </source>
</evidence>
<protein>
    <recommendedName>
        <fullName evidence="3">SH3 domain-containing protein</fullName>
    </recommendedName>
</protein>
<dbReference type="Gene3D" id="2.30.30.40">
    <property type="entry name" value="SH3 Domains"/>
    <property type="match status" value="1"/>
</dbReference>
<dbReference type="InterPro" id="IPR036028">
    <property type="entry name" value="SH3-like_dom_sf"/>
</dbReference>
<name>A0A9P5P8C3_9AGAR</name>
<evidence type="ECO:0000256" key="2">
    <source>
        <dbReference type="PROSITE-ProRule" id="PRU00192"/>
    </source>
</evidence>
<feature type="non-terminal residue" evidence="4">
    <location>
        <position position="53"/>
    </location>
</feature>
<dbReference type="InterPro" id="IPR001452">
    <property type="entry name" value="SH3_domain"/>
</dbReference>
<dbReference type="PROSITE" id="PS50002">
    <property type="entry name" value="SH3"/>
    <property type="match status" value="1"/>
</dbReference>
<evidence type="ECO:0000256" key="1">
    <source>
        <dbReference type="ARBA" id="ARBA00022443"/>
    </source>
</evidence>
<proteinExistence type="predicted"/>
<comment type="caution">
    <text evidence="4">The sequence shown here is derived from an EMBL/GenBank/DDBJ whole genome shotgun (WGS) entry which is preliminary data.</text>
</comment>
<dbReference type="SUPFAM" id="SSF50044">
    <property type="entry name" value="SH3-domain"/>
    <property type="match status" value="1"/>
</dbReference>
<gene>
    <name evidence="4" type="ORF">BDP27DRAFT_1339105</name>
</gene>
<reference evidence="4" key="1">
    <citation type="submission" date="2020-11" db="EMBL/GenBank/DDBJ databases">
        <authorList>
            <consortium name="DOE Joint Genome Institute"/>
            <person name="Ahrendt S."/>
            <person name="Riley R."/>
            <person name="Andreopoulos W."/>
            <person name="Labutti K."/>
            <person name="Pangilinan J."/>
            <person name="Ruiz-Duenas F.J."/>
            <person name="Barrasa J.M."/>
            <person name="Sanchez-Garcia M."/>
            <person name="Camarero S."/>
            <person name="Miyauchi S."/>
            <person name="Serrano A."/>
            <person name="Linde D."/>
            <person name="Babiker R."/>
            <person name="Drula E."/>
            <person name="Ayuso-Fernandez I."/>
            <person name="Pacheco R."/>
            <person name="Padilla G."/>
            <person name="Ferreira P."/>
            <person name="Barriuso J."/>
            <person name="Kellner H."/>
            <person name="Castanera R."/>
            <person name="Alfaro M."/>
            <person name="Ramirez L."/>
            <person name="Pisabarro A.G."/>
            <person name="Kuo A."/>
            <person name="Tritt A."/>
            <person name="Lipzen A."/>
            <person name="He G."/>
            <person name="Yan M."/>
            <person name="Ng V."/>
            <person name="Cullen D."/>
            <person name="Martin F."/>
            <person name="Rosso M.-N."/>
            <person name="Henrissat B."/>
            <person name="Hibbett D."/>
            <person name="Martinez A.T."/>
            <person name="Grigoriev I.V."/>
        </authorList>
    </citation>
    <scope>NUCLEOTIDE SEQUENCE</scope>
    <source>
        <strain evidence="4">AH 40177</strain>
    </source>
</reference>
<sequence>MQDYYSDDPVYLSICQGEILQVVDKHSRIGWWRAVRKTGSVPGWIPQSYVQPL</sequence>
<accession>A0A9P5P8C3</accession>
<feature type="domain" description="SH3" evidence="3">
    <location>
        <begin position="1"/>
        <end position="53"/>
    </location>
</feature>